<feature type="binding site" evidence="10">
    <location>
        <position position="278"/>
    </location>
    <ligand>
        <name>Zn(2+)</name>
        <dbReference type="ChEBI" id="CHEBI:29105"/>
        <label>1</label>
    </ligand>
</feature>
<feature type="binding site" evidence="9">
    <location>
        <position position="420"/>
    </location>
    <ligand>
        <name>AMP</name>
        <dbReference type="ChEBI" id="CHEBI:456215"/>
    </ligand>
</feature>
<keyword evidence="4 11" id="KW-0378">Hydrolase</keyword>
<evidence type="ECO:0000256" key="4">
    <source>
        <dbReference type="ARBA" id="ARBA00022801"/>
    </source>
</evidence>
<dbReference type="InterPro" id="IPR023174">
    <property type="entry name" value="PDEase_CS"/>
</dbReference>
<evidence type="ECO:0000256" key="2">
    <source>
        <dbReference type="ARBA" id="ARBA00022535"/>
    </source>
</evidence>
<feature type="non-terminal residue" evidence="14">
    <location>
        <position position="575"/>
    </location>
</feature>
<feature type="binding site" evidence="10">
    <location>
        <position position="314"/>
    </location>
    <ligand>
        <name>Zn(2+)</name>
        <dbReference type="ChEBI" id="CHEBI:29105"/>
        <label>1</label>
    </ligand>
</feature>
<feature type="binding site" evidence="10">
    <location>
        <position position="315"/>
    </location>
    <ligand>
        <name>Zn(2+)</name>
        <dbReference type="ChEBI" id="CHEBI:29105"/>
        <label>1</label>
    </ligand>
</feature>
<dbReference type="GO" id="GO:0047555">
    <property type="term" value="F:3',5'-cyclic-GMP phosphodiesterase activity"/>
    <property type="evidence" value="ECO:0007669"/>
    <property type="project" value="UniProtKB-EC"/>
</dbReference>
<dbReference type="Proteomes" id="UP000736164">
    <property type="component" value="Unassembled WGS sequence"/>
</dbReference>
<comment type="similarity">
    <text evidence="7">Belongs to the cyclic nucleotide phosphodiesterase family. PDE9 subfamily.</text>
</comment>
<dbReference type="InterPro" id="IPR003607">
    <property type="entry name" value="HD/PDEase_dom"/>
</dbReference>
<organism evidence="14 15">
    <name type="scientific">Atractosteus spatula</name>
    <name type="common">Alligator gar</name>
    <name type="synonym">Lepisosteus spatula</name>
    <dbReference type="NCBI Taxonomy" id="7917"/>
    <lineage>
        <taxon>Eukaryota</taxon>
        <taxon>Metazoa</taxon>
        <taxon>Chordata</taxon>
        <taxon>Craniata</taxon>
        <taxon>Vertebrata</taxon>
        <taxon>Euteleostomi</taxon>
        <taxon>Actinopterygii</taxon>
        <taxon>Neopterygii</taxon>
        <taxon>Holostei</taxon>
        <taxon>Semionotiformes</taxon>
        <taxon>Lepisosteidae</taxon>
        <taxon>Atractosteus</taxon>
    </lineage>
</organism>
<evidence type="ECO:0000256" key="10">
    <source>
        <dbReference type="PIRSR" id="PIRSR623088-3"/>
    </source>
</evidence>
<evidence type="ECO:0000256" key="7">
    <source>
        <dbReference type="ARBA" id="ARBA00061167"/>
    </source>
</evidence>
<feature type="non-terminal residue" evidence="14">
    <location>
        <position position="1"/>
    </location>
</feature>
<comment type="pathway">
    <text evidence="5">Purine metabolism; 3',5'-cyclic GMP degradation; GMP from 3',5'-cyclic GMP: step 1/1.</text>
</comment>
<gene>
    <name evidence="14" type="primary">Pde9a</name>
    <name evidence="14" type="ORF">GTO95_0012553</name>
</gene>
<evidence type="ECO:0000256" key="9">
    <source>
        <dbReference type="PIRSR" id="PIRSR623088-2"/>
    </source>
</evidence>
<dbReference type="GO" id="GO:0046872">
    <property type="term" value="F:metal ion binding"/>
    <property type="evidence" value="ECO:0007669"/>
    <property type="project" value="UniProtKB-KW"/>
</dbReference>
<dbReference type="EC" id="3.1.4.-" evidence="11"/>
<feature type="binding site" evidence="9">
    <location>
        <position position="471"/>
    </location>
    <ligand>
        <name>AMP</name>
        <dbReference type="ChEBI" id="CHEBI:456215"/>
    </ligand>
</feature>
<dbReference type="PRINTS" id="PR00387">
    <property type="entry name" value="PDIESTERASE1"/>
</dbReference>
<dbReference type="PROSITE" id="PS00126">
    <property type="entry name" value="PDEASE_I_1"/>
    <property type="match status" value="1"/>
</dbReference>
<proteinExistence type="inferred from homology"/>
<reference evidence="14" key="1">
    <citation type="journal article" date="2021" name="Cell">
        <title>Tracing the genetic footprints of vertebrate landing in non-teleost ray-finned fishes.</title>
        <authorList>
            <person name="Bi X."/>
            <person name="Wang K."/>
            <person name="Yang L."/>
            <person name="Pan H."/>
            <person name="Jiang H."/>
            <person name="Wei Q."/>
            <person name="Fang M."/>
            <person name="Yu H."/>
            <person name="Zhu C."/>
            <person name="Cai Y."/>
            <person name="He Y."/>
            <person name="Gan X."/>
            <person name="Zeng H."/>
            <person name="Yu D."/>
            <person name="Zhu Y."/>
            <person name="Jiang H."/>
            <person name="Qiu Q."/>
            <person name="Yang H."/>
            <person name="Zhang Y.E."/>
            <person name="Wang W."/>
            <person name="Zhu M."/>
            <person name="He S."/>
            <person name="Zhang G."/>
        </authorList>
    </citation>
    <scope>NUCLEOTIDE SEQUENCE</scope>
    <source>
        <strain evidence="14">Allg_001</strain>
    </source>
</reference>
<evidence type="ECO:0000256" key="3">
    <source>
        <dbReference type="ARBA" id="ARBA00022723"/>
    </source>
</evidence>
<keyword evidence="3 10" id="KW-0479">Metal-binding</keyword>
<feature type="active site" description="Proton donor" evidence="8">
    <location>
        <position position="274"/>
    </location>
</feature>
<name>A0A8J7TJP0_ATRSP</name>
<feature type="binding site" evidence="9">
    <location>
        <begin position="274"/>
        <end position="278"/>
    </location>
    <ligand>
        <name>AMP</name>
        <dbReference type="ChEBI" id="CHEBI:456215"/>
    </ligand>
</feature>
<evidence type="ECO:0000256" key="5">
    <source>
        <dbReference type="ARBA" id="ARBA00037913"/>
    </source>
</evidence>
<protein>
    <recommendedName>
        <fullName evidence="11">Phosphodiesterase</fullName>
        <ecNumber evidence="11">3.1.4.-</ecNumber>
    </recommendedName>
</protein>
<dbReference type="SUPFAM" id="SSF109604">
    <property type="entry name" value="HD-domain/PDEase-like"/>
    <property type="match status" value="1"/>
</dbReference>
<dbReference type="GO" id="GO:0007165">
    <property type="term" value="P:signal transduction"/>
    <property type="evidence" value="ECO:0007669"/>
    <property type="project" value="InterPro"/>
</dbReference>
<dbReference type="CDD" id="cd00077">
    <property type="entry name" value="HDc"/>
    <property type="match status" value="1"/>
</dbReference>
<evidence type="ECO:0000256" key="11">
    <source>
        <dbReference type="RuleBase" id="RU363067"/>
    </source>
</evidence>
<dbReference type="Gene3D" id="1.10.1300.10">
    <property type="entry name" value="3'5'-cyclic nucleotide phosphodiesterase, catalytic domain"/>
    <property type="match status" value="1"/>
</dbReference>
<comment type="caution">
    <text evidence="14">The sequence shown here is derived from an EMBL/GenBank/DDBJ whole genome shotgun (WGS) entry which is preliminary data.</text>
</comment>
<dbReference type="EMBL" id="JAAWVO010075727">
    <property type="protein sequence ID" value="MBN3325451.1"/>
    <property type="molecule type" value="Genomic_DNA"/>
</dbReference>
<dbReference type="PROSITE" id="PS51845">
    <property type="entry name" value="PDEASE_I_2"/>
    <property type="match status" value="1"/>
</dbReference>
<evidence type="ECO:0000256" key="8">
    <source>
        <dbReference type="PIRSR" id="PIRSR623088-1"/>
    </source>
</evidence>
<evidence type="ECO:0000313" key="15">
    <source>
        <dbReference type="Proteomes" id="UP000736164"/>
    </source>
</evidence>
<dbReference type="InterPro" id="IPR023088">
    <property type="entry name" value="PDEase"/>
</dbReference>
<feature type="region of interest" description="Disordered" evidence="12">
    <location>
        <begin position="516"/>
        <end position="575"/>
    </location>
</feature>
<comment type="cofactor">
    <cofactor evidence="11">
        <name>a divalent metal cation</name>
        <dbReference type="ChEBI" id="CHEBI:60240"/>
    </cofactor>
    <text evidence="11">Binds 2 divalent metal cations per subunit. Site 1 may preferentially bind zinc ions, while site 2 has a preference for magnesium and/or manganese ions.</text>
</comment>
<accession>A0A8J7TJP0</accession>
<evidence type="ECO:0000256" key="6">
    <source>
        <dbReference type="ARBA" id="ARBA00058791"/>
    </source>
</evidence>
<dbReference type="InterPro" id="IPR036971">
    <property type="entry name" value="PDEase_catalytic_dom_sf"/>
</dbReference>
<evidence type="ECO:0000313" key="14">
    <source>
        <dbReference type="EMBL" id="MBN3325451.1"/>
    </source>
</evidence>
<keyword evidence="2" id="KW-0140">cGMP</keyword>
<feature type="binding site" evidence="10">
    <location>
        <position position="420"/>
    </location>
    <ligand>
        <name>Zn(2+)</name>
        <dbReference type="ChEBI" id="CHEBI:29105"/>
        <label>1</label>
    </ligand>
</feature>
<dbReference type="PANTHER" id="PTHR11347">
    <property type="entry name" value="CYCLIC NUCLEOTIDE PHOSPHODIESTERASE"/>
    <property type="match status" value="1"/>
</dbReference>
<evidence type="ECO:0000256" key="1">
    <source>
        <dbReference type="ARBA" id="ARBA00000583"/>
    </source>
</evidence>
<comment type="function">
    <text evidence="6">Specifically hydrolyzes the second messenger cGMP, which is a key regulator of many important physiological processes. Highly specific: compared to other members of the cyclic nucleotide phosphodiesterase family, has the highest affinity and selectivity for cGMP. Specifically regulates natriuretic-peptide-dependent cGMP signaling in heart, acting as a regulator of cardiac hypertrophy in myocytes and muscle. Does not regulate nitric oxide-dependent cGMP in heart. Additional experiments are required to confirm whether its ability to hydrolyze natriuretic-peptide-dependent cGMP is specific to heart or is a general feature of the protein. In brain, involved in cognitive function, such as learning and long-term memory.</text>
</comment>
<feature type="binding site" evidence="10">
    <location>
        <position position="315"/>
    </location>
    <ligand>
        <name>Zn(2+)</name>
        <dbReference type="ChEBI" id="CHEBI:29105"/>
        <label>2</label>
    </ligand>
</feature>
<feature type="binding site" evidence="9">
    <location>
        <position position="315"/>
    </location>
    <ligand>
        <name>AMP</name>
        <dbReference type="ChEBI" id="CHEBI:456215"/>
    </ligand>
</feature>
<comment type="catalytic activity">
    <reaction evidence="1">
        <text>3',5'-cyclic GMP + H2O = GMP + H(+)</text>
        <dbReference type="Rhea" id="RHEA:16957"/>
        <dbReference type="ChEBI" id="CHEBI:15377"/>
        <dbReference type="ChEBI" id="CHEBI:15378"/>
        <dbReference type="ChEBI" id="CHEBI:57746"/>
        <dbReference type="ChEBI" id="CHEBI:58115"/>
        <dbReference type="EC" id="3.1.4.35"/>
    </reaction>
</comment>
<evidence type="ECO:0000259" key="13">
    <source>
        <dbReference type="PROSITE" id="PS51845"/>
    </source>
</evidence>
<feature type="domain" description="PDEase" evidence="13">
    <location>
        <begin position="196"/>
        <end position="515"/>
    </location>
</feature>
<evidence type="ECO:0000256" key="12">
    <source>
        <dbReference type="SAM" id="MobiDB-lite"/>
    </source>
</evidence>
<dbReference type="Pfam" id="PF00233">
    <property type="entry name" value="PDEase_I"/>
    <property type="match status" value="1"/>
</dbReference>
<keyword evidence="15" id="KW-1185">Reference proteome</keyword>
<dbReference type="AlphaFoldDB" id="A0A8J7TJP0"/>
<dbReference type="InterPro" id="IPR002073">
    <property type="entry name" value="PDEase_catalytic_dom"/>
</dbReference>
<sequence>MAAKIIYFTVNGRAEQAEFREDCPAQDVKDLFRAAAEAGPYDILKLYNTKGNIINISPGLEPNTPQSCYKLEVVAADCNSVNVTGADLATVLGFDLSSMEKRLQSLEKKILVEAGETPSIVHEMKSQVESFREKLESVEHLSWLGLFKELSEGTHKPSPFYHKRALRKTREECERVRETFLQMRQVHHYCICGAAPPAVRNKQIASYKNHTQEVKQYLKTPTFDNWQWEDAEIMVLLRVMYTDLDFITKFNIELEVLQEFLYEVYRHYNNIPFHNFKHCFCVTQMMYGLIWLTDLRSKFDDIDLLTMMTSAVCHDLDHTGYNNAYQAELALRYNDISPLENHHCAVAFEILEKTENNIFRNLSTEQYKRIREGMIKCILATDMARHNEILNKFKSILPAFDFTNKDHKDVLMMIMIKVSDISNEARPMDVAEPWLDCLLQEFFNQSDMEKLEGLPVTPFMDRDKVTKPSSQTGFIRFVLLPLFIELANLFPSLEQHIIDPVRKALDYYTEMEKALEKEKQNRAQGDQPAKVQAANTDRLREPAAPSDPKTPANGNLSRPAGPLKPTASMVPYVKK</sequence>
<dbReference type="FunFam" id="1.10.1300.10:FF:000006">
    <property type="entry name" value="Phosphodiesterase 9A"/>
    <property type="match status" value="1"/>
</dbReference>